<evidence type="ECO:0000313" key="3">
    <source>
        <dbReference type="Proteomes" id="UP000813444"/>
    </source>
</evidence>
<dbReference type="PANTHER" id="PTHR21310:SF59">
    <property type="entry name" value="AMINOGLYCOSIDE PHOSPHOTRANSFERASE DOMAIN-CONTAINING PROTEIN"/>
    <property type="match status" value="1"/>
</dbReference>
<accession>A0A8K0T0U7</accession>
<dbReference type="SUPFAM" id="SSF56112">
    <property type="entry name" value="Protein kinase-like (PK-like)"/>
    <property type="match status" value="1"/>
</dbReference>
<dbReference type="OrthoDB" id="5598852at2759"/>
<evidence type="ECO:0000313" key="2">
    <source>
        <dbReference type="EMBL" id="KAH7328444.1"/>
    </source>
</evidence>
<sequence>MAESFIPQGAGFGDCAAQHCGTQNGDNGRVGPSNHGADGDVAAFFARNGFDALATQDQCDEFARRAFPTASLKSVAPQGYCSYTIAVNESHLLQFRPSAFALNLGFSEEARRVFGSLVPAIRHMGSVSGTSANALDAPGGLHLHVYLQERIQGETLAAFQQRKDIPPDAMAECRRRLVEDIAQFFAVSLRHARYEDGSEPFAKGHVGSTLRWRGELLQQLRQDQARRYAVSALRDLRRIEASPWCLTHGDMVPANIMVDPRSGRLTGLIDWAEGEWLPFGVGLYGLEEVLGQHEHMRGFVYYPEHEALRDAFWATFSAASGLSVGSHAGLAAASSARRLGILLWRGIAFEDGRIDRVVEQGRDDAEIQKLELFLSTPDRLPRRQPHAGGLSSALSMLRRLCEAMSASWKRLRVPLPRFFGSSAEVVALAKTTSDSTQGRYSA</sequence>
<protein>
    <recommendedName>
        <fullName evidence="1">Aminoglycoside phosphotransferase domain-containing protein</fullName>
    </recommendedName>
</protein>
<feature type="domain" description="Aminoglycoside phosphotransferase" evidence="1">
    <location>
        <begin position="139"/>
        <end position="273"/>
    </location>
</feature>
<proteinExistence type="predicted"/>
<evidence type="ECO:0000259" key="1">
    <source>
        <dbReference type="Pfam" id="PF01636"/>
    </source>
</evidence>
<dbReference type="InterPro" id="IPR051678">
    <property type="entry name" value="AGP_Transferase"/>
</dbReference>
<organism evidence="2 3">
    <name type="scientific">Stachybotrys elegans</name>
    <dbReference type="NCBI Taxonomy" id="80388"/>
    <lineage>
        <taxon>Eukaryota</taxon>
        <taxon>Fungi</taxon>
        <taxon>Dikarya</taxon>
        <taxon>Ascomycota</taxon>
        <taxon>Pezizomycotina</taxon>
        <taxon>Sordariomycetes</taxon>
        <taxon>Hypocreomycetidae</taxon>
        <taxon>Hypocreales</taxon>
        <taxon>Stachybotryaceae</taxon>
        <taxon>Stachybotrys</taxon>
    </lineage>
</organism>
<name>A0A8K0T0U7_9HYPO</name>
<keyword evidence="3" id="KW-1185">Reference proteome</keyword>
<dbReference type="PANTHER" id="PTHR21310">
    <property type="entry name" value="AMINOGLYCOSIDE PHOSPHOTRANSFERASE-RELATED-RELATED"/>
    <property type="match status" value="1"/>
</dbReference>
<dbReference type="Gene3D" id="3.90.1200.10">
    <property type="match status" value="1"/>
</dbReference>
<dbReference type="Proteomes" id="UP000813444">
    <property type="component" value="Unassembled WGS sequence"/>
</dbReference>
<dbReference type="InterPro" id="IPR002575">
    <property type="entry name" value="Aminoglycoside_PTrfase"/>
</dbReference>
<reference evidence="2" key="1">
    <citation type="journal article" date="2021" name="Nat. Commun.">
        <title>Genetic determinants of endophytism in the Arabidopsis root mycobiome.</title>
        <authorList>
            <person name="Mesny F."/>
            <person name="Miyauchi S."/>
            <person name="Thiergart T."/>
            <person name="Pickel B."/>
            <person name="Atanasova L."/>
            <person name="Karlsson M."/>
            <person name="Huettel B."/>
            <person name="Barry K.W."/>
            <person name="Haridas S."/>
            <person name="Chen C."/>
            <person name="Bauer D."/>
            <person name="Andreopoulos W."/>
            <person name="Pangilinan J."/>
            <person name="LaButti K."/>
            <person name="Riley R."/>
            <person name="Lipzen A."/>
            <person name="Clum A."/>
            <person name="Drula E."/>
            <person name="Henrissat B."/>
            <person name="Kohler A."/>
            <person name="Grigoriev I.V."/>
            <person name="Martin F.M."/>
            <person name="Hacquard S."/>
        </authorList>
    </citation>
    <scope>NUCLEOTIDE SEQUENCE</scope>
    <source>
        <strain evidence="2">MPI-CAGE-CH-0235</strain>
    </source>
</reference>
<comment type="caution">
    <text evidence="2">The sequence shown here is derived from an EMBL/GenBank/DDBJ whole genome shotgun (WGS) entry which is preliminary data.</text>
</comment>
<dbReference type="InterPro" id="IPR011009">
    <property type="entry name" value="Kinase-like_dom_sf"/>
</dbReference>
<gene>
    <name evidence="2" type="ORF">B0I35DRAFT_403808</name>
</gene>
<dbReference type="EMBL" id="JAGPNK010000001">
    <property type="protein sequence ID" value="KAH7328444.1"/>
    <property type="molecule type" value="Genomic_DNA"/>
</dbReference>
<dbReference type="AlphaFoldDB" id="A0A8K0T0U7"/>
<dbReference type="Pfam" id="PF01636">
    <property type="entry name" value="APH"/>
    <property type="match status" value="1"/>
</dbReference>